<organism evidence="4 5">
    <name type="scientific">Mycolicibacterium thermoresistibile (strain ATCC 19527 / DSM 44167 / CIP 105390 / JCM 6362 / NCTC 10409 / 316)</name>
    <name type="common">Mycobacterium thermoresistibile</name>
    <dbReference type="NCBI Taxonomy" id="1078020"/>
    <lineage>
        <taxon>Bacteria</taxon>
        <taxon>Bacillati</taxon>
        <taxon>Actinomycetota</taxon>
        <taxon>Actinomycetes</taxon>
        <taxon>Mycobacteriales</taxon>
        <taxon>Mycobacteriaceae</taxon>
        <taxon>Mycolicibacterium</taxon>
    </lineage>
</organism>
<feature type="transmembrane region" description="Helical" evidence="2">
    <location>
        <begin position="90"/>
        <end position="109"/>
    </location>
</feature>
<dbReference type="Proteomes" id="UP000004915">
    <property type="component" value="Unassembled WGS sequence"/>
</dbReference>
<dbReference type="Pfam" id="PF13559">
    <property type="entry name" value="DUF4129"/>
    <property type="match status" value="1"/>
</dbReference>
<feature type="compositionally biased region" description="Low complexity" evidence="1">
    <location>
        <begin position="75"/>
        <end position="84"/>
    </location>
</feature>
<evidence type="ECO:0000313" key="5">
    <source>
        <dbReference type="Proteomes" id="UP000004915"/>
    </source>
</evidence>
<accession>G7CLL6</accession>
<evidence type="ECO:0000256" key="2">
    <source>
        <dbReference type="SAM" id="Phobius"/>
    </source>
</evidence>
<keyword evidence="2" id="KW-0472">Membrane</keyword>
<evidence type="ECO:0000313" key="4">
    <source>
        <dbReference type="EMBL" id="EHI11100.1"/>
    </source>
</evidence>
<dbReference type="EMBL" id="AGVE01000049">
    <property type="protein sequence ID" value="EHI11100.1"/>
    <property type="molecule type" value="Genomic_DNA"/>
</dbReference>
<sequence length="241" mass="25365">MRPAGRAVWRRDGGSRPSWRVVLLGLSLVIAYLLTVTLVARLWAPSDPVRTEPDETGAETGPGIGPEVDPAVPGSSWADPPSAAADAMPHLPAATIAFVLMVIVGSLAARRRGLTASAPTAAAAPAAPAERRSGSLARAAEVGLAEIGEPGREPRDAIIACYAAMERELARVPDAAPQQFDTASEVLARAVEHHALPPGSATRLVELFGEARFSRHLMREEHRDAAVDALRVVLGHLRGQT</sequence>
<protein>
    <recommendedName>
        <fullName evidence="3">Protein-glutamine gamma-glutamyltransferase-like C-terminal domain-containing protein</fullName>
    </recommendedName>
</protein>
<evidence type="ECO:0000256" key="1">
    <source>
        <dbReference type="SAM" id="MobiDB-lite"/>
    </source>
</evidence>
<dbReference type="PATRIC" id="fig|1078020.3.peg.3853"/>
<dbReference type="AlphaFoldDB" id="G7CLL6"/>
<evidence type="ECO:0000259" key="3">
    <source>
        <dbReference type="Pfam" id="PF13559"/>
    </source>
</evidence>
<keyword evidence="5" id="KW-1185">Reference proteome</keyword>
<feature type="domain" description="Protein-glutamine gamma-glutamyltransferase-like C-terminal" evidence="3">
    <location>
        <begin position="161"/>
        <end position="231"/>
    </location>
</feature>
<dbReference type="InterPro" id="IPR025403">
    <property type="entry name" value="TgpA-like_C"/>
</dbReference>
<dbReference type="eggNOG" id="ENOG5033KDT">
    <property type="taxonomic scope" value="Bacteria"/>
</dbReference>
<name>G7CLL6_MYCT3</name>
<feature type="transmembrane region" description="Helical" evidence="2">
    <location>
        <begin position="21"/>
        <end position="44"/>
    </location>
</feature>
<comment type="caution">
    <text evidence="4">The sequence shown here is derived from an EMBL/GenBank/DDBJ whole genome shotgun (WGS) entry which is preliminary data.</text>
</comment>
<reference evidence="4 5" key="1">
    <citation type="submission" date="2011-11" db="EMBL/GenBank/DDBJ databases">
        <authorList>
            <consortium name="Tuberculosis Structural Genomics Consortium"/>
            <person name="Ioerger T.R."/>
        </authorList>
    </citation>
    <scope>NUCLEOTIDE SEQUENCE [LARGE SCALE GENOMIC DNA]</scope>
    <source>
        <strain evidence="5">ATCC 19527 / DSM 44167 / CIP 105390 / JCM 6362 / NCTC 10409 / 316</strain>
    </source>
</reference>
<keyword evidence="2" id="KW-0812">Transmembrane</keyword>
<feature type="region of interest" description="Disordered" evidence="1">
    <location>
        <begin position="47"/>
        <end position="84"/>
    </location>
</feature>
<keyword evidence="2" id="KW-1133">Transmembrane helix</keyword>
<gene>
    <name evidence="4" type="ORF">KEK_19541</name>
</gene>
<proteinExistence type="predicted"/>